<keyword evidence="5" id="KW-0210">Decarboxylase</keyword>
<dbReference type="GO" id="GO:0051997">
    <property type="term" value="F:2-oxo-4-hydroxy-4-carboxy-5-ureidoimidazoline decarboxylase activity"/>
    <property type="evidence" value="ECO:0007669"/>
    <property type="project" value="UniProtKB-EC"/>
</dbReference>
<evidence type="ECO:0000256" key="5">
    <source>
        <dbReference type="ARBA" id="ARBA00022793"/>
    </source>
</evidence>
<dbReference type="AlphaFoldDB" id="A0A6M5UI07"/>
<evidence type="ECO:0000256" key="7">
    <source>
        <dbReference type="SAM" id="MobiDB-lite"/>
    </source>
</evidence>
<dbReference type="EMBL" id="CP052757">
    <property type="protein sequence ID" value="QJW36259.1"/>
    <property type="molecule type" value="Genomic_DNA"/>
</dbReference>
<feature type="compositionally biased region" description="Polar residues" evidence="7">
    <location>
        <begin position="82"/>
        <end position="91"/>
    </location>
</feature>
<dbReference type="Proteomes" id="UP000451354">
    <property type="component" value="Chromosome"/>
</dbReference>
<dbReference type="PANTHER" id="PTHR43466">
    <property type="entry name" value="2-OXO-4-HYDROXY-4-CARBOXY-5-UREIDOIMIDAZOLINE DECARBOXYLASE-RELATED"/>
    <property type="match status" value="1"/>
</dbReference>
<evidence type="ECO:0000256" key="1">
    <source>
        <dbReference type="ARBA" id="ARBA00001163"/>
    </source>
</evidence>
<dbReference type="GO" id="GO:0019628">
    <property type="term" value="P:urate catabolic process"/>
    <property type="evidence" value="ECO:0007669"/>
    <property type="project" value="TreeGrafter"/>
</dbReference>
<keyword evidence="10" id="KW-1185">Reference proteome</keyword>
<dbReference type="EC" id="4.1.1.97" evidence="3"/>
<feature type="region of interest" description="Disordered" evidence="7">
    <location>
        <begin position="55"/>
        <end position="93"/>
    </location>
</feature>
<dbReference type="Pfam" id="PF09349">
    <property type="entry name" value="OHCU_decarbox"/>
    <property type="match status" value="1"/>
</dbReference>
<evidence type="ECO:0000256" key="3">
    <source>
        <dbReference type="ARBA" id="ARBA00012257"/>
    </source>
</evidence>
<dbReference type="InterPro" id="IPR036778">
    <property type="entry name" value="OHCU_decarboxylase_sf"/>
</dbReference>
<keyword evidence="6 9" id="KW-0456">Lyase</keyword>
<gene>
    <name evidence="9" type="primary">uraD</name>
    <name evidence="9" type="ORF">FIC82_008675</name>
</gene>
<evidence type="ECO:0000259" key="8">
    <source>
        <dbReference type="Pfam" id="PF09349"/>
    </source>
</evidence>
<dbReference type="PANTHER" id="PTHR43466:SF1">
    <property type="entry name" value="2-OXO-4-HYDROXY-4-CARBOXY-5-UREIDOIMIDAZOLINE DECARBOXYLASE-RELATED"/>
    <property type="match status" value="1"/>
</dbReference>
<comment type="pathway">
    <text evidence="2">Purine metabolism; urate degradation; (S)-allantoin from urate: step 3/3.</text>
</comment>
<dbReference type="SUPFAM" id="SSF158694">
    <property type="entry name" value="UraD-Like"/>
    <property type="match status" value="1"/>
</dbReference>
<dbReference type="GO" id="GO:0006144">
    <property type="term" value="P:purine nucleobase metabolic process"/>
    <property type="evidence" value="ECO:0007669"/>
    <property type="project" value="UniProtKB-KW"/>
</dbReference>
<feature type="domain" description="Oxo-4-hydroxy-4-carboxy-5-ureidoimidazoline decarboxylase" evidence="8">
    <location>
        <begin position="7"/>
        <end position="160"/>
    </location>
</feature>
<dbReference type="OrthoDB" id="5243781at2"/>
<evidence type="ECO:0000256" key="4">
    <source>
        <dbReference type="ARBA" id="ARBA00022631"/>
    </source>
</evidence>
<keyword evidence="4" id="KW-0659">Purine metabolism</keyword>
<evidence type="ECO:0000313" key="10">
    <source>
        <dbReference type="Proteomes" id="UP000451354"/>
    </source>
</evidence>
<name>A0A6M5UI07_9MICO</name>
<dbReference type="NCBIfam" id="NF010372">
    <property type="entry name" value="PRK13798.1"/>
    <property type="match status" value="1"/>
</dbReference>
<reference evidence="10" key="1">
    <citation type="journal article" date="2022" name="Int. J. Syst. Evol. Microbiol.">
        <title>Cellulosimicrobium protaetiae sp. nov., isolated from the gut of the larva of Protaetia brevitarsis seulensis.</title>
        <authorList>
            <person name="Le Han H."/>
            <person name="Nguyen T.T.H."/>
            <person name="Li Z."/>
            <person name="Shin N.R."/>
            <person name="Kim S.G."/>
        </authorList>
    </citation>
    <scope>NUCLEOTIDE SEQUENCE [LARGE SCALE GENOMIC DNA]</scope>
    <source>
        <strain evidence="10">BI34</strain>
    </source>
</reference>
<dbReference type="Gene3D" id="1.10.3330.10">
    <property type="entry name" value="Oxo-4-hydroxy-4-carboxy-5-ureidoimidazoline decarboxylase"/>
    <property type="match status" value="1"/>
</dbReference>
<dbReference type="RefSeq" id="WP_154798286.1">
    <property type="nucleotide sequence ID" value="NZ_CP052757.1"/>
</dbReference>
<accession>A0A6M5UI07</accession>
<evidence type="ECO:0000256" key="2">
    <source>
        <dbReference type="ARBA" id="ARBA00004754"/>
    </source>
</evidence>
<dbReference type="InterPro" id="IPR017595">
    <property type="entry name" value="OHCU_decarboxylase-2"/>
</dbReference>
<comment type="catalytic activity">
    <reaction evidence="1">
        <text>5-hydroxy-2-oxo-4-ureido-2,5-dihydro-1H-imidazole-5-carboxylate + H(+) = (S)-allantoin + CO2</text>
        <dbReference type="Rhea" id="RHEA:26301"/>
        <dbReference type="ChEBI" id="CHEBI:15378"/>
        <dbReference type="ChEBI" id="CHEBI:15678"/>
        <dbReference type="ChEBI" id="CHEBI:16526"/>
        <dbReference type="ChEBI" id="CHEBI:58639"/>
        <dbReference type="EC" id="4.1.1.97"/>
    </reaction>
</comment>
<protein>
    <recommendedName>
        <fullName evidence="3">2-oxo-4-hydroxy-4-carboxy-5-ureidoimidazoline decarboxylase</fullName>
        <ecNumber evidence="3">4.1.1.97</ecNumber>
    </recommendedName>
</protein>
<evidence type="ECO:0000256" key="6">
    <source>
        <dbReference type="ARBA" id="ARBA00023239"/>
    </source>
</evidence>
<dbReference type="InterPro" id="IPR018020">
    <property type="entry name" value="OHCU_decarboxylase"/>
</dbReference>
<proteinExistence type="predicted"/>
<evidence type="ECO:0000313" key="9">
    <source>
        <dbReference type="EMBL" id="QJW36259.1"/>
    </source>
</evidence>
<dbReference type="NCBIfam" id="TIGR03180">
    <property type="entry name" value="UraD_2"/>
    <property type="match status" value="1"/>
</dbReference>
<organism evidence="9 10">
    <name type="scientific">Cellulosimicrobium protaetiae</name>
    <dbReference type="NCBI Taxonomy" id="2587808"/>
    <lineage>
        <taxon>Bacteria</taxon>
        <taxon>Bacillati</taxon>
        <taxon>Actinomycetota</taxon>
        <taxon>Actinomycetes</taxon>
        <taxon>Micrococcales</taxon>
        <taxon>Promicromonosporaceae</taxon>
        <taxon>Cellulosimicrobium</taxon>
    </lineage>
</organism>
<sequence>MTLDEFNRLSPSEARDALLACAHVTRWADAVAAGRPYASVDAAADAALAAADPWTDEEVDSALSRHPRIGERAQGDAADASMSRSEQSGVVTSDDDVQRRLAAGNRAYEERFGHVFLIRAAGRSAEEILEQLTERLGNDAGTERANAARNLREIAALRLKGMLVA</sequence>
<dbReference type="KEGG" id="cprt:FIC82_008675"/>